<name>A0A1I7IBM4_9BACT</name>
<dbReference type="RefSeq" id="WP_068837548.1">
    <property type="nucleotide sequence ID" value="NZ_BMXC01000002.1"/>
</dbReference>
<sequence>MISLLKKVKLQEMIRQNIIKPFLPKYEVVCTTYQVIPGLPVNGNHQKHAFDKGASLEARNFYVKVINSDLTKTMAPVEVHLKRRGKTIEKQNFGPVEELKKFNVVYKG</sequence>
<dbReference type="STRING" id="388950.GCA_001611675_01469"/>
<organism evidence="1 2">
    <name type="scientific">Pontibacter akesuensis</name>
    <dbReference type="NCBI Taxonomy" id="388950"/>
    <lineage>
        <taxon>Bacteria</taxon>
        <taxon>Pseudomonadati</taxon>
        <taxon>Bacteroidota</taxon>
        <taxon>Cytophagia</taxon>
        <taxon>Cytophagales</taxon>
        <taxon>Hymenobacteraceae</taxon>
        <taxon>Pontibacter</taxon>
    </lineage>
</organism>
<evidence type="ECO:0000313" key="1">
    <source>
        <dbReference type="EMBL" id="SFU70288.1"/>
    </source>
</evidence>
<protein>
    <submittedName>
        <fullName evidence="1">Uncharacterized protein</fullName>
    </submittedName>
</protein>
<evidence type="ECO:0000313" key="2">
    <source>
        <dbReference type="Proteomes" id="UP000182491"/>
    </source>
</evidence>
<accession>A0A1I7IBM4</accession>
<dbReference type="Proteomes" id="UP000182491">
    <property type="component" value="Unassembled WGS sequence"/>
</dbReference>
<keyword evidence="2" id="KW-1185">Reference proteome</keyword>
<reference evidence="2" key="1">
    <citation type="submission" date="2016-10" db="EMBL/GenBank/DDBJ databases">
        <authorList>
            <person name="Varghese N."/>
        </authorList>
    </citation>
    <scope>NUCLEOTIDE SEQUENCE [LARGE SCALE GENOMIC DNA]</scope>
    <source>
        <strain evidence="2">DSM 18820</strain>
    </source>
</reference>
<dbReference type="EMBL" id="FPCA01000002">
    <property type="protein sequence ID" value="SFU70288.1"/>
    <property type="molecule type" value="Genomic_DNA"/>
</dbReference>
<gene>
    <name evidence="1" type="ORF">SAMN04487941_2072</name>
</gene>
<proteinExistence type="predicted"/>
<dbReference type="AlphaFoldDB" id="A0A1I7IBM4"/>